<reference evidence="1 2" key="1">
    <citation type="submission" date="2017-10" db="EMBL/GenBank/DDBJ databases">
        <title>Massilia psychrophilum sp. nov., a novel purple-pigmented bacterium isolated from Tianshan glacier, Xinjiang Municipality, China.</title>
        <authorList>
            <person name="Wang H."/>
        </authorList>
    </citation>
    <scope>NUCLEOTIDE SEQUENCE [LARGE SCALE GENOMIC DNA]</scope>
    <source>
        <strain evidence="1 2">JCM 30074</strain>
    </source>
</reference>
<evidence type="ECO:0000313" key="2">
    <source>
        <dbReference type="Proteomes" id="UP000230390"/>
    </source>
</evidence>
<dbReference type="OrthoDB" id="9779822at2"/>
<dbReference type="AlphaFoldDB" id="A0A2G8TC08"/>
<accession>A0A2G8TC08</accession>
<dbReference type="Proteomes" id="UP000230390">
    <property type="component" value="Unassembled WGS sequence"/>
</dbReference>
<name>A0A2G8TC08_9BURK</name>
<sequence>MMRNRKKIRFFRSHIPEFSCVPGCHDCCGPIMASTEEMSRLPLVEDAKRETALAKWDCPHLGVSGCQVYEERPLICRLFGTTPRLKCPHGKQPETMIDAAIEMKIEIYFRKVRHVMV</sequence>
<dbReference type="EMBL" id="PDOC01000013">
    <property type="protein sequence ID" value="PIL43580.1"/>
    <property type="molecule type" value="Genomic_DNA"/>
</dbReference>
<dbReference type="RefSeq" id="WP_099791046.1">
    <property type="nucleotide sequence ID" value="NZ_JBHLYV010000019.1"/>
</dbReference>
<comment type="caution">
    <text evidence="1">The sequence shown here is derived from an EMBL/GenBank/DDBJ whole genome shotgun (WGS) entry which is preliminary data.</text>
</comment>
<dbReference type="InterPro" id="IPR005358">
    <property type="entry name" value="Puta_zinc/iron-chelating_dom"/>
</dbReference>
<organism evidence="1 2">
    <name type="scientific">Massilia eurypsychrophila</name>
    <dbReference type="NCBI Taxonomy" id="1485217"/>
    <lineage>
        <taxon>Bacteria</taxon>
        <taxon>Pseudomonadati</taxon>
        <taxon>Pseudomonadota</taxon>
        <taxon>Betaproteobacteria</taxon>
        <taxon>Burkholderiales</taxon>
        <taxon>Oxalobacteraceae</taxon>
        <taxon>Telluria group</taxon>
        <taxon>Massilia</taxon>
    </lineage>
</organism>
<evidence type="ECO:0000313" key="1">
    <source>
        <dbReference type="EMBL" id="PIL43580.1"/>
    </source>
</evidence>
<keyword evidence="2" id="KW-1185">Reference proteome</keyword>
<proteinExistence type="predicted"/>
<gene>
    <name evidence="1" type="ORF">CR105_18740</name>
</gene>
<protein>
    <submittedName>
        <fullName evidence="1">Zinc/iron-chelating domain-containing protein</fullName>
    </submittedName>
</protein>
<dbReference type="Pfam" id="PF03692">
    <property type="entry name" value="CxxCxxCC"/>
    <property type="match status" value="1"/>
</dbReference>